<sequence>MNLSRREARVLAEIERMLRRQDRAFAGSMDALNTDARDAAGPVRAGHRFACTVSRREFACLALATLTFAAVPPALVVVLSDPPCPSQFQPNVSP</sequence>
<evidence type="ECO:0000313" key="2">
    <source>
        <dbReference type="EMBL" id="GIH81592.1"/>
    </source>
</evidence>
<keyword evidence="1" id="KW-0812">Transmembrane</keyword>
<organism evidence="2 3">
    <name type="scientific">Planobispora longispora</name>
    <dbReference type="NCBI Taxonomy" id="28887"/>
    <lineage>
        <taxon>Bacteria</taxon>
        <taxon>Bacillati</taxon>
        <taxon>Actinomycetota</taxon>
        <taxon>Actinomycetes</taxon>
        <taxon>Streptosporangiales</taxon>
        <taxon>Streptosporangiaceae</taxon>
        <taxon>Planobispora</taxon>
    </lineage>
</organism>
<reference evidence="2 3" key="1">
    <citation type="submission" date="2021-01" db="EMBL/GenBank/DDBJ databases">
        <title>Whole genome shotgun sequence of Planobispora longispora NBRC 13918.</title>
        <authorList>
            <person name="Komaki H."/>
            <person name="Tamura T."/>
        </authorList>
    </citation>
    <scope>NUCLEOTIDE SEQUENCE [LARGE SCALE GENOMIC DNA]</scope>
    <source>
        <strain evidence="2 3">NBRC 13918</strain>
    </source>
</reference>
<dbReference type="EMBL" id="BOOH01000111">
    <property type="protein sequence ID" value="GIH81592.1"/>
    <property type="molecule type" value="Genomic_DNA"/>
</dbReference>
<protein>
    <recommendedName>
        <fullName evidence="4">DUF3040 domain-containing protein</fullName>
    </recommendedName>
</protein>
<keyword evidence="3" id="KW-1185">Reference proteome</keyword>
<name>A0A8J3RTL9_9ACTN</name>
<evidence type="ECO:0000313" key="3">
    <source>
        <dbReference type="Proteomes" id="UP000616724"/>
    </source>
</evidence>
<accession>A0A8J3RTL9</accession>
<comment type="caution">
    <text evidence="2">The sequence shown here is derived from an EMBL/GenBank/DDBJ whole genome shotgun (WGS) entry which is preliminary data.</text>
</comment>
<feature type="transmembrane region" description="Helical" evidence="1">
    <location>
        <begin position="58"/>
        <end position="79"/>
    </location>
</feature>
<proteinExistence type="predicted"/>
<dbReference type="AlphaFoldDB" id="A0A8J3RTL9"/>
<gene>
    <name evidence="2" type="ORF">Plo01_80210</name>
</gene>
<evidence type="ECO:0008006" key="4">
    <source>
        <dbReference type="Google" id="ProtNLM"/>
    </source>
</evidence>
<dbReference type="Pfam" id="PF11239">
    <property type="entry name" value="DUF3040"/>
    <property type="match status" value="1"/>
</dbReference>
<evidence type="ECO:0000256" key="1">
    <source>
        <dbReference type="SAM" id="Phobius"/>
    </source>
</evidence>
<dbReference type="InterPro" id="IPR021401">
    <property type="entry name" value="DUF3040"/>
</dbReference>
<dbReference type="RefSeq" id="WP_377266587.1">
    <property type="nucleotide sequence ID" value="NZ_JBHMBU010000086.1"/>
</dbReference>
<keyword evidence="1" id="KW-1133">Transmembrane helix</keyword>
<keyword evidence="1" id="KW-0472">Membrane</keyword>
<dbReference type="Proteomes" id="UP000616724">
    <property type="component" value="Unassembled WGS sequence"/>
</dbReference>